<evidence type="ECO:0000256" key="3">
    <source>
        <dbReference type="ARBA" id="ARBA00008343"/>
    </source>
</evidence>
<dbReference type="InterPro" id="IPR003265">
    <property type="entry name" value="HhH-GPD_domain"/>
</dbReference>
<dbReference type="OrthoDB" id="9802365at2"/>
<dbReference type="Gene3D" id="3.90.79.10">
    <property type="entry name" value="Nucleoside Triphosphate Pyrophosphohydrolase"/>
    <property type="match status" value="1"/>
</dbReference>
<dbReference type="InterPro" id="IPR044298">
    <property type="entry name" value="MIG/MutY"/>
</dbReference>
<comment type="catalytic activity">
    <reaction evidence="1 14">
        <text>Hydrolyzes free adenine bases from 7,8-dihydro-8-oxoguanine:adenine mismatched double-stranded DNA, leaving an apurinic site.</text>
        <dbReference type="EC" id="3.2.2.31"/>
    </reaction>
</comment>
<dbReference type="InterPro" id="IPR029119">
    <property type="entry name" value="MutY_C"/>
</dbReference>
<dbReference type="Pfam" id="PF14815">
    <property type="entry name" value="NUDIX_4"/>
    <property type="match status" value="1"/>
</dbReference>
<dbReference type="SMART" id="SM00525">
    <property type="entry name" value="FES"/>
    <property type="match status" value="1"/>
</dbReference>
<keyword evidence="10 14" id="KW-0408">Iron</keyword>
<keyword evidence="8 14" id="KW-0227">DNA damage</keyword>
<evidence type="ECO:0000256" key="5">
    <source>
        <dbReference type="ARBA" id="ARBA00022023"/>
    </source>
</evidence>
<keyword evidence="9" id="KW-0378">Hydrolase</keyword>
<dbReference type="CDD" id="cd00056">
    <property type="entry name" value="ENDO3c"/>
    <property type="match status" value="1"/>
</dbReference>
<evidence type="ECO:0000313" key="16">
    <source>
        <dbReference type="EMBL" id="PXV62922.1"/>
    </source>
</evidence>
<dbReference type="AlphaFoldDB" id="A0A318E3Q9"/>
<dbReference type="GO" id="GO:0000701">
    <property type="term" value="F:purine-specific mismatch base pair DNA N-glycosylase activity"/>
    <property type="evidence" value="ECO:0007669"/>
    <property type="project" value="UniProtKB-EC"/>
</dbReference>
<evidence type="ECO:0000256" key="11">
    <source>
        <dbReference type="ARBA" id="ARBA00023014"/>
    </source>
</evidence>
<dbReference type="GO" id="GO:0051539">
    <property type="term" value="F:4 iron, 4 sulfur cluster binding"/>
    <property type="evidence" value="ECO:0007669"/>
    <property type="project" value="UniProtKB-UniRule"/>
</dbReference>
<name>A0A318E3Q9_9GAMM</name>
<dbReference type="GO" id="GO:0032357">
    <property type="term" value="F:oxidized purine DNA binding"/>
    <property type="evidence" value="ECO:0007669"/>
    <property type="project" value="TreeGrafter"/>
</dbReference>
<organism evidence="16 17">
    <name type="scientific">Sinimarinibacterium flocculans</name>
    <dbReference type="NCBI Taxonomy" id="985250"/>
    <lineage>
        <taxon>Bacteria</taxon>
        <taxon>Pseudomonadati</taxon>
        <taxon>Pseudomonadota</taxon>
        <taxon>Gammaproteobacteria</taxon>
        <taxon>Nevskiales</taxon>
        <taxon>Nevskiaceae</taxon>
        <taxon>Sinimarinibacterium</taxon>
    </lineage>
</organism>
<dbReference type="RefSeq" id="WP_110267040.1">
    <property type="nucleotide sequence ID" value="NZ_CAWNXA010000022.1"/>
</dbReference>
<evidence type="ECO:0000256" key="8">
    <source>
        <dbReference type="ARBA" id="ARBA00022763"/>
    </source>
</evidence>
<proteinExistence type="inferred from homology"/>
<dbReference type="GO" id="GO:0046872">
    <property type="term" value="F:metal ion binding"/>
    <property type="evidence" value="ECO:0007669"/>
    <property type="project" value="UniProtKB-UniRule"/>
</dbReference>
<dbReference type="Gene3D" id="1.10.340.30">
    <property type="entry name" value="Hypothetical protein, domain 2"/>
    <property type="match status" value="1"/>
</dbReference>
<dbReference type="Pfam" id="PF00633">
    <property type="entry name" value="HHH"/>
    <property type="match status" value="1"/>
</dbReference>
<evidence type="ECO:0000256" key="10">
    <source>
        <dbReference type="ARBA" id="ARBA00023004"/>
    </source>
</evidence>
<comment type="cofactor">
    <cofactor evidence="14">
        <name>[4Fe-4S] cluster</name>
        <dbReference type="ChEBI" id="CHEBI:49883"/>
    </cofactor>
    <text evidence="14">Binds 1 [4Fe-4S] cluster.</text>
</comment>
<dbReference type="Gene3D" id="1.10.1670.10">
    <property type="entry name" value="Helix-hairpin-Helix base-excision DNA repair enzymes (C-terminal)"/>
    <property type="match status" value="1"/>
</dbReference>
<evidence type="ECO:0000256" key="6">
    <source>
        <dbReference type="ARBA" id="ARBA00022485"/>
    </source>
</evidence>
<comment type="similarity">
    <text evidence="3 14">Belongs to the Nth/MutY family.</text>
</comment>
<evidence type="ECO:0000256" key="2">
    <source>
        <dbReference type="ARBA" id="ARBA00002933"/>
    </source>
</evidence>
<dbReference type="FunFam" id="1.10.340.30:FF:000002">
    <property type="entry name" value="Adenine DNA glycosylase"/>
    <property type="match status" value="1"/>
</dbReference>
<dbReference type="GO" id="GO:0006298">
    <property type="term" value="P:mismatch repair"/>
    <property type="evidence" value="ECO:0007669"/>
    <property type="project" value="TreeGrafter"/>
</dbReference>
<dbReference type="PROSITE" id="PS01155">
    <property type="entry name" value="ENDONUCLEASE_III_2"/>
    <property type="match status" value="1"/>
</dbReference>
<dbReference type="InterPro" id="IPR000445">
    <property type="entry name" value="HhH_motif"/>
</dbReference>
<protein>
    <recommendedName>
        <fullName evidence="5 14">Adenine DNA glycosylase</fullName>
        <ecNumber evidence="4 14">3.2.2.31</ecNumber>
    </recommendedName>
</protein>
<evidence type="ECO:0000256" key="1">
    <source>
        <dbReference type="ARBA" id="ARBA00000843"/>
    </source>
</evidence>
<dbReference type="InterPro" id="IPR004036">
    <property type="entry name" value="Endonuclease-III-like_CS2"/>
</dbReference>
<dbReference type="InterPro" id="IPR011257">
    <property type="entry name" value="DNA_glycosylase"/>
</dbReference>
<keyword evidence="7" id="KW-0479">Metal-binding</keyword>
<dbReference type="EMBL" id="QICN01000022">
    <property type="protein sequence ID" value="PXV62922.1"/>
    <property type="molecule type" value="Genomic_DNA"/>
</dbReference>
<dbReference type="InterPro" id="IPR015797">
    <property type="entry name" value="NUDIX_hydrolase-like_dom_sf"/>
</dbReference>
<evidence type="ECO:0000256" key="14">
    <source>
        <dbReference type="RuleBase" id="RU365096"/>
    </source>
</evidence>
<dbReference type="InterPro" id="IPR023170">
    <property type="entry name" value="HhH_base_excis_C"/>
</dbReference>
<keyword evidence="13 14" id="KW-0326">Glycosidase</keyword>
<gene>
    <name evidence="16" type="ORF">C8D93_1226</name>
</gene>
<keyword evidence="17" id="KW-1185">Reference proteome</keyword>
<dbReference type="InterPro" id="IPR005760">
    <property type="entry name" value="A/G_AdeGlyc_MutY"/>
</dbReference>
<keyword evidence="6" id="KW-0004">4Fe-4S</keyword>
<evidence type="ECO:0000256" key="13">
    <source>
        <dbReference type="ARBA" id="ARBA00023295"/>
    </source>
</evidence>
<dbReference type="SMART" id="SM00478">
    <property type="entry name" value="ENDO3c"/>
    <property type="match status" value="1"/>
</dbReference>
<dbReference type="InterPro" id="IPR003651">
    <property type="entry name" value="Endonuclease3_FeS-loop_motif"/>
</dbReference>
<accession>A0A318E3Q9</accession>
<dbReference type="PANTHER" id="PTHR42944:SF1">
    <property type="entry name" value="ADENINE DNA GLYCOSYLASE"/>
    <property type="match status" value="1"/>
</dbReference>
<evidence type="ECO:0000256" key="12">
    <source>
        <dbReference type="ARBA" id="ARBA00023204"/>
    </source>
</evidence>
<dbReference type="Proteomes" id="UP000248330">
    <property type="component" value="Unassembled WGS sequence"/>
</dbReference>
<evidence type="ECO:0000256" key="4">
    <source>
        <dbReference type="ARBA" id="ARBA00012045"/>
    </source>
</evidence>
<dbReference type="PANTHER" id="PTHR42944">
    <property type="entry name" value="ADENINE DNA GLYCOSYLASE"/>
    <property type="match status" value="1"/>
</dbReference>
<dbReference type="SUPFAM" id="SSF48150">
    <property type="entry name" value="DNA-glycosylase"/>
    <property type="match status" value="1"/>
</dbReference>
<reference evidence="16 17" key="1">
    <citation type="submission" date="2018-04" db="EMBL/GenBank/DDBJ databases">
        <title>Genomic Encyclopedia of Type Strains, Phase IV (KMG-IV): sequencing the most valuable type-strain genomes for metagenomic binning, comparative biology and taxonomic classification.</title>
        <authorList>
            <person name="Goeker M."/>
        </authorList>
    </citation>
    <scope>NUCLEOTIDE SEQUENCE [LARGE SCALE GENOMIC DNA]</scope>
    <source>
        <strain evidence="16 17">DSM 104150</strain>
    </source>
</reference>
<dbReference type="GO" id="GO:0006284">
    <property type="term" value="P:base-excision repair"/>
    <property type="evidence" value="ECO:0007669"/>
    <property type="project" value="UniProtKB-UniRule"/>
</dbReference>
<evidence type="ECO:0000313" key="17">
    <source>
        <dbReference type="Proteomes" id="UP000248330"/>
    </source>
</evidence>
<evidence type="ECO:0000256" key="7">
    <source>
        <dbReference type="ARBA" id="ARBA00022723"/>
    </source>
</evidence>
<dbReference type="NCBIfam" id="TIGR01084">
    <property type="entry name" value="mutY"/>
    <property type="match status" value="1"/>
</dbReference>
<keyword evidence="12" id="KW-0234">DNA repair</keyword>
<dbReference type="Pfam" id="PF00730">
    <property type="entry name" value="HhH-GPD"/>
    <property type="match status" value="1"/>
</dbReference>
<comment type="function">
    <text evidence="2">Adenine glycosylase active on G-A mispairs. MutY also corrects error-prone DNA synthesis past GO lesions which are due to the oxidatively damaged form of guanine: 7,8-dihydro-8-oxoguanine (8-oxo-dGTP).</text>
</comment>
<dbReference type="SUPFAM" id="SSF55811">
    <property type="entry name" value="Nudix"/>
    <property type="match status" value="1"/>
</dbReference>
<evidence type="ECO:0000256" key="9">
    <source>
        <dbReference type="ARBA" id="ARBA00022801"/>
    </source>
</evidence>
<keyword evidence="11" id="KW-0411">Iron-sulfur</keyword>
<sequence length="357" mass="39392">MSAVAADRPPEFATRLLAWFELNGRHDLPWQHPREPYRVWLSEIMLQQTQVATVIPYFRRFLERFPDVATLAAAPVDDVLALWSGLGYYARARNLHRCARQLVDEHGGQFPRSLDALAALPGIGRSTAGAIAAQSWGARAAILDGNVRRVLARHRAIDGWPGAPAVQRRLWVVAEALLPDDRLADYTQALMDLGATICTARRPDCAACPVSAECIARITDTVARYPAARPRKPRARRRARMLLAFNARGELLLERRAPVGIWGGLWCPPMLDDDALSGDGGHALLDAADRIETLPQLHHAFTHFDLELQPLRFTLSRSGGVAESGRQRWVSLDELAALGLPAPVRKLLASLDLTVST</sequence>
<comment type="caution">
    <text evidence="16">The sequence shown here is derived from an EMBL/GenBank/DDBJ whole genome shotgun (WGS) entry which is preliminary data.</text>
</comment>
<dbReference type="GO" id="GO:0034039">
    <property type="term" value="F:8-oxo-7,8-dihydroguanine DNA N-glycosylase activity"/>
    <property type="evidence" value="ECO:0007669"/>
    <property type="project" value="TreeGrafter"/>
</dbReference>
<dbReference type="GO" id="GO:0035485">
    <property type="term" value="F:adenine/guanine mispair binding"/>
    <property type="evidence" value="ECO:0007669"/>
    <property type="project" value="TreeGrafter"/>
</dbReference>
<dbReference type="EC" id="3.2.2.31" evidence="4 14"/>
<dbReference type="CDD" id="cd03431">
    <property type="entry name" value="NUDIX_DNA_Glycosylase_C-MutY"/>
    <property type="match status" value="1"/>
</dbReference>
<feature type="domain" description="HhH-GPD" evidence="15">
    <location>
        <begin position="45"/>
        <end position="196"/>
    </location>
</feature>
<evidence type="ECO:0000259" key="15">
    <source>
        <dbReference type="SMART" id="SM00478"/>
    </source>
</evidence>